<keyword evidence="2 5" id="KW-0812">Transmembrane</keyword>
<evidence type="ECO:0000256" key="4">
    <source>
        <dbReference type="ARBA" id="ARBA00023136"/>
    </source>
</evidence>
<evidence type="ECO:0000256" key="3">
    <source>
        <dbReference type="ARBA" id="ARBA00022989"/>
    </source>
</evidence>
<feature type="transmembrane region" description="Helical" evidence="5">
    <location>
        <begin position="20"/>
        <end position="49"/>
    </location>
</feature>
<accession>A0AAD5YL11</accession>
<reference evidence="7" key="1">
    <citation type="submission" date="2022-07" db="EMBL/GenBank/DDBJ databases">
        <title>Genome Sequence of Physisporinus lineatus.</title>
        <authorList>
            <person name="Buettner E."/>
        </authorList>
    </citation>
    <scope>NUCLEOTIDE SEQUENCE</scope>
    <source>
        <strain evidence="7">VT162</strain>
    </source>
</reference>
<evidence type="ECO:0000259" key="6">
    <source>
        <dbReference type="Pfam" id="PF13664"/>
    </source>
</evidence>
<keyword evidence="3 5" id="KW-1133">Transmembrane helix</keyword>
<dbReference type="AlphaFoldDB" id="A0AAD5YL11"/>
<keyword evidence="4 5" id="KW-0472">Membrane</keyword>
<feature type="transmembrane region" description="Helical" evidence="5">
    <location>
        <begin position="159"/>
        <end position="182"/>
    </location>
</feature>
<feature type="domain" description="TMEM205-like" evidence="6">
    <location>
        <begin position="24"/>
        <end position="130"/>
    </location>
</feature>
<gene>
    <name evidence="7" type="ORF">NLI96_g1402</name>
</gene>
<dbReference type="EMBL" id="JANAWD010000027">
    <property type="protein sequence ID" value="KAJ3490507.1"/>
    <property type="molecule type" value="Genomic_DNA"/>
</dbReference>
<name>A0AAD5YL11_9APHY</name>
<comment type="subcellular location">
    <subcellularLocation>
        <location evidence="1">Membrane</location>
    </subcellularLocation>
</comment>
<dbReference type="InterPro" id="IPR053009">
    <property type="entry name" value="Xanthocillin_Biosynth-Assoc"/>
</dbReference>
<evidence type="ECO:0000313" key="7">
    <source>
        <dbReference type="EMBL" id="KAJ3490507.1"/>
    </source>
</evidence>
<comment type="caution">
    <text evidence="7">The sequence shown here is derived from an EMBL/GenBank/DDBJ whole genome shotgun (WGS) entry which is preliminary data.</text>
</comment>
<protein>
    <recommendedName>
        <fullName evidence="6">TMEM205-like domain-containing protein</fullName>
    </recommendedName>
</protein>
<organism evidence="7 8">
    <name type="scientific">Meripilus lineatus</name>
    <dbReference type="NCBI Taxonomy" id="2056292"/>
    <lineage>
        <taxon>Eukaryota</taxon>
        <taxon>Fungi</taxon>
        <taxon>Dikarya</taxon>
        <taxon>Basidiomycota</taxon>
        <taxon>Agaricomycotina</taxon>
        <taxon>Agaricomycetes</taxon>
        <taxon>Polyporales</taxon>
        <taxon>Meripilaceae</taxon>
        <taxon>Meripilus</taxon>
    </lineage>
</organism>
<proteinExistence type="predicted"/>
<dbReference type="InterPro" id="IPR025423">
    <property type="entry name" value="TMEM205-like"/>
</dbReference>
<dbReference type="GO" id="GO:0016020">
    <property type="term" value="C:membrane"/>
    <property type="evidence" value="ECO:0007669"/>
    <property type="project" value="UniProtKB-SubCell"/>
</dbReference>
<sequence>MAELEQLSVSSVLSLFTLRSVYILGYAWLFGMAFWVTFIGGFIAFKALPRQQFGALQHKTFPIYFGISMLLGSGLLGLWSYGHPAVLEFATVPQIADVAQAYIIASVILAQATNQFVIGPLVNKTMFRRWKQEKDEGKQATDADISAEMKALNRKFAKLHGISSLANLHAVLALAFHGLWIANKGLGSL</sequence>
<feature type="transmembrane region" description="Helical" evidence="5">
    <location>
        <begin position="61"/>
        <end position="81"/>
    </location>
</feature>
<dbReference type="PANTHER" id="PTHR23241:SF102">
    <property type="entry name" value="LD23009P"/>
    <property type="match status" value="1"/>
</dbReference>
<dbReference type="Pfam" id="PF13664">
    <property type="entry name" value="DUF4149"/>
    <property type="match status" value="1"/>
</dbReference>
<evidence type="ECO:0000256" key="5">
    <source>
        <dbReference type="SAM" id="Phobius"/>
    </source>
</evidence>
<feature type="transmembrane region" description="Helical" evidence="5">
    <location>
        <begin position="101"/>
        <end position="122"/>
    </location>
</feature>
<dbReference type="PANTHER" id="PTHR23241">
    <property type="entry name" value="LATE EMBRYOGENESIS ABUNDANT PLANTS LEA-RELATED"/>
    <property type="match status" value="1"/>
</dbReference>
<evidence type="ECO:0000313" key="8">
    <source>
        <dbReference type="Proteomes" id="UP001212997"/>
    </source>
</evidence>
<evidence type="ECO:0000256" key="1">
    <source>
        <dbReference type="ARBA" id="ARBA00004370"/>
    </source>
</evidence>
<dbReference type="Proteomes" id="UP001212997">
    <property type="component" value="Unassembled WGS sequence"/>
</dbReference>
<keyword evidence="8" id="KW-1185">Reference proteome</keyword>
<evidence type="ECO:0000256" key="2">
    <source>
        <dbReference type="ARBA" id="ARBA00022692"/>
    </source>
</evidence>